<dbReference type="GO" id="GO:0016020">
    <property type="term" value="C:membrane"/>
    <property type="evidence" value="ECO:0007669"/>
    <property type="project" value="InterPro"/>
</dbReference>
<keyword evidence="6" id="KW-0449">Lipoprotein</keyword>
<keyword evidence="2" id="KW-1003">Cell membrane</keyword>
<comment type="caution">
    <text evidence="8">The sequence shown here is derived from an EMBL/GenBank/DDBJ whole genome shotgun (WGS) entry which is preliminary data.</text>
</comment>
<keyword evidence="5" id="KW-0564">Palmitate</keyword>
<dbReference type="InterPro" id="IPR012556">
    <property type="entry name" value="Entericidin"/>
</dbReference>
<dbReference type="RefSeq" id="WP_119782723.1">
    <property type="nucleotide sequence ID" value="NZ_QYUK01000016.1"/>
</dbReference>
<dbReference type="GO" id="GO:0009636">
    <property type="term" value="P:response to toxic substance"/>
    <property type="evidence" value="ECO:0007669"/>
    <property type="project" value="InterPro"/>
</dbReference>
<organism evidence="8 9">
    <name type="scientific">Oleomonas cavernae</name>
    <dbReference type="NCBI Taxonomy" id="2320859"/>
    <lineage>
        <taxon>Bacteria</taxon>
        <taxon>Pseudomonadati</taxon>
        <taxon>Pseudomonadota</taxon>
        <taxon>Alphaproteobacteria</taxon>
        <taxon>Acetobacterales</taxon>
        <taxon>Acetobacteraceae</taxon>
        <taxon>Oleomonas</taxon>
    </lineage>
</organism>
<feature type="signal peptide" evidence="7">
    <location>
        <begin position="1"/>
        <end position="18"/>
    </location>
</feature>
<evidence type="ECO:0000313" key="9">
    <source>
        <dbReference type="Proteomes" id="UP000284605"/>
    </source>
</evidence>
<evidence type="ECO:0000256" key="2">
    <source>
        <dbReference type="ARBA" id="ARBA00022475"/>
    </source>
</evidence>
<name>A0A418VUN5_9PROT</name>
<evidence type="ECO:0000256" key="1">
    <source>
        <dbReference type="ARBA" id="ARBA00010296"/>
    </source>
</evidence>
<accession>A0A418VUN5</accession>
<keyword evidence="3 7" id="KW-0732">Signal</keyword>
<evidence type="ECO:0000256" key="7">
    <source>
        <dbReference type="SAM" id="SignalP"/>
    </source>
</evidence>
<evidence type="ECO:0000256" key="4">
    <source>
        <dbReference type="ARBA" id="ARBA00023136"/>
    </source>
</evidence>
<evidence type="ECO:0000313" key="8">
    <source>
        <dbReference type="EMBL" id="RJF80843.1"/>
    </source>
</evidence>
<keyword evidence="4" id="KW-0472">Membrane</keyword>
<evidence type="ECO:0000256" key="5">
    <source>
        <dbReference type="ARBA" id="ARBA00023139"/>
    </source>
</evidence>
<dbReference type="PROSITE" id="PS51257">
    <property type="entry name" value="PROKAR_LIPOPROTEIN"/>
    <property type="match status" value="1"/>
</dbReference>
<gene>
    <name evidence="8" type="ORF">D3874_26600</name>
</gene>
<sequence>MKKLALIVLFGVAALVSACNTVEGVGRDVQGAGEAVSDTARTVKDKL</sequence>
<protein>
    <submittedName>
        <fullName evidence="8">Entericidin, EcnA/B family</fullName>
    </submittedName>
</protein>
<keyword evidence="9" id="KW-1185">Reference proteome</keyword>
<evidence type="ECO:0000256" key="3">
    <source>
        <dbReference type="ARBA" id="ARBA00022729"/>
    </source>
</evidence>
<dbReference type="EMBL" id="QYUK01000016">
    <property type="protein sequence ID" value="RJF80843.1"/>
    <property type="molecule type" value="Genomic_DNA"/>
</dbReference>
<proteinExistence type="inferred from homology"/>
<reference evidence="8 9" key="1">
    <citation type="submission" date="2018-09" db="EMBL/GenBank/DDBJ databases">
        <authorList>
            <person name="Zhu H."/>
        </authorList>
    </citation>
    <scope>NUCLEOTIDE SEQUENCE [LARGE SCALE GENOMIC DNA]</scope>
    <source>
        <strain evidence="8 9">K1W22B-8</strain>
    </source>
</reference>
<dbReference type="Proteomes" id="UP000284605">
    <property type="component" value="Unassembled WGS sequence"/>
</dbReference>
<dbReference type="AlphaFoldDB" id="A0A418VUN5"/>
<feature type="chain" id="PRO_5018965638" evidence="7">
    <location>
        <begin position="19"/>
        <end position="47"/>
    </location>
</feature>
<evidence type="ECO:0000256" key="6">
    <source>
        <dbReference type="ARBA" id="ARBA00023288"/>
    </source>
</evidence>
<dbReference type="Pfam" id="PF08085">
    <property type="entry name" value="Entericidin"/>
    <property type="match status" value="1"/>
</dbReference>
<comment type="similarity">
    <text evidence="1">Belongs to the EcnA/EcnB lipoprotein family.</text>
</comment>
<dbReference type="OrthoDB" id="7363288at2"/>